<evidence type="ECO:0000256" key="3">
    <source>
        <dbReference type="ARBA" id="ARBA00022692"/>
    </source>
</evidence>
<feature type="domain" description="RCK C-terminal" evidence="8">
    <location>
        <begin position="301"/>
        <end position="385"/>
    </location>
</feature>
<evidence type="ECO:0000256" key="5">
    <source>
        <dbReference type="ARBA" id="ARBA00022989"/>
    </source>
</evidence>
<dbReference type="RefSeq" id="WP_076346773.1">
    <property type="nucleotide sequence ID" value="NZ_CP019082.1"/>
</dbReference>
<dbReference type="EMBL" id="CP019082">
    <property type="protein sequence ID" value="APW61429.1"/>
    <property type="molecule type" value="Genomic_DNA"/>
</dbReference>
<feature type="transmembrane region" description="Helical" evidence="7">
    <location>
        <begin position="402"/>
        <end position="417"/>
    </location>
</feature>
<protein>
    <recommendedName>
        <fullName evidence="8">RCK C-terminal domain-containing protein</fullName>
    </recommendedName>
</protein>
<feature type="transmembrane region" description="Helical" evidence="7">
    <location>
        <begin position="6"/>
        <end position="24"/>
    </location>
</feature>
<keyword evidence="5 7" id="KW-1133">Transmembrane helix</keyword>
<proteinExistence type="predicted"/>
<evidence type="ECO:0000256" key="4">
    <source>
        <dbReference type="ARBA" id="ARBA00022737"/>
    </source>
</evidence>
<dbReference type="STRING" id="1387353.BSF38_02943"/>
<dbReference type="InterPro" id="IPR004680">
    <property type="entry name" value="Cit_transptr-like_dom"/>
</dbReference>
<keyword evidence="2" id="KW-0813">Transport</keyword>
<feature type="transmembrane region" description="Helical" evidence="7">
    <location>
        <begin position="54"/>
        <end position="73"/>
    </location>
</feature>
<dbReference type="InterPro" id="IPR051679">
    <property type="entry name" value="DASS-Related_Transporters"/>
</dbReference>
<accession>A0A1U7CRA7</accession>
<keyword evidence="4" id="KW-0677">Repeat</keyword>
<feature type="transmembrane region" description="Helical" evidence="7">
    <location>
        <begin position="31"/>
        <end position="48"/>
    </location>
</feature>
<dbReference type="OrthoDB" id="9765532at2"/>
<dbReference type="PROSITE" id="PS51202">
    <property type="entry name" value="RCK_C"/>
    <property type="match status" value="2"/>
</dbReference>
<evidence type="ECO:0000256" key="6">
    <source>
        <dbReference type="ARBA" id="ARBA00023136"/>
    </source>
</evidence>
<evidence type="ECO:0000313" key="9">
    <source>
        <dbReference type="EMBL" id="APW61429.1"/>
    </source>
</evidence>
<evidence type="ECO:0000256" key="1">
    <source>
        <dbReference type="ARBA" id="ARBA00004141"/>
    </source>
</evidence>
<evidence type="ECO:0000256" key="2">
    <source>
        <dbReference type="ARBA" id="ARBA00022448"/>
    </source>
</evidence>
<name>A0A1U7CRA7_9BACT</name>
<dbReference type="Pfam" id="PF03600">
    <property type="entry name" value="CitMHS"/>
    <property type="match status" value="1"/>
</dbReference>
<keyword evidence="3 7" id="KW-0812">Transmembrane</keyword>
<dbReference type="InterPro" id="IPR036721">
    <property type="entry name" value="RCK_C_sf"/>
</dbReference>
<feature type="transmembrane region" description="Helical" evidence="7">
    <location>
        <begin position="177"/>
        <end position="197"/>
    </location>
</feature>
<feature type="transmembrane region" description="Helical" evidence="7">
    <location>
        <begin position="533"/>
        <end position="552"/>
    </location>
</feature>
<feature type="transmembrane region" description="Helical" evidence="7">
    <location>
        <begin position="423"/>
        <end position="441"/>
    </location>
</feature>
<feature type="transmembrane region" description="Helical" evidence="7">
    <location>
        <begin position="138"/>
        <end position="157"/>
    </location>
</feature>
<dbReference type="GO" id="GO:0006813">
    <property type="term" value="P:potassium ion transport"/>
    <property type="evidence" value="ECO:0007669"/>
    <property type="project" value="InterPro"/>
</dbReference>
<dbReference type="Pfam" id="PF02080">
    <property type="entry name" value="TrkA_C"/>
    <property type="match status" value="2"/>
</dbReference>
<feature type="domain" description="RCK C-terminal" evidence="8">
    <location>
        <begin position="208"/>
        <end position="293"/>
    </location>
</feature>
<evidence type="ECO:0000259" key="8">
    <source>
        <dbReference type="PROSITE" id="PS51202"/>
    </source>
</evidence>
<comment type="subcellular location">
    <subcellularLocation>
        <location evidence="1">Membrane</location>
        <topology evidence="1">Multi-pass membrane protein</topology>
    </subcellularLocation>
</comment>
<dbReference type="PANTHER" id="PTHR43652">
    <property type="entry name" value="BASIC AMINO ACID ANTIPORTER YFCC-RELATED"/>
    <property type="match status" value="1"/>
</dbReference>
<dbReference type="GO" id="GO:0008324">
    <property type="term" value="F:monoatomic cation transmembrane transporter activity"/>
    <property type="evidence" value="ECO:0007669"/>
    <property type="project" value="InterPro"/>
</dbReference>
<evidence type="ECO:0000256" key="7">
    <source>
        <dbReference type="SAM" id="Phobius"/>
    </source>
</evidence>
<dbReference type="PANTHER" id="PTHR43652:SF2">
    <property type="entry name" value="BASIC AMINO ACID ANTIPORTER YFCC-RELATED"/>
    <property type="match status" value="1"/>
</dbReference>
<dbReference type="KEGG" id="pbor:BSF38_02943"/>
<organism evidence="9 10">
    <name type="scientific">Paludisphaera borealis</name>
    <dbReference type="NCBI Taxonomy" id="1387353"/>
    <lineage>
        <taxon>Bacteria</taxon>
        <taxon>Pseudomonadati</taxon>
        <taxon>Planctomycetota</taxon>
        <taxon>Planctomycetia</taxon>
        <taxon>Isosphaerales</taxon>
        <taxon>Isosphaeraceae</taxon>
        <taxon>Paludisphaera</taxon>
    </lineage>
</organism>
<keyword evidence="6 7" id="KW-0472">Membrane</keyword>
<dbReference type="GO" id="GO:0005886">
    <property type="term" value="C:plasma membrane"/>
    <property type="evidence" value="ECO:0007669"/>
    <property type="project" value="TreeGrafter"/>
</dbReference>
<dbReference type="InterPro" id="IPR006037">
    <property type="entry name" value="RCK_C"/>
</dbReference>
<dbReference type="Gene3D" id="3.30.70.1450">
    <property type="entry name" value="Regulator of K+ conductance, C-terminal domain"/>
    <property type="match status" value="2"/>
</dbReference>
<dbReference type="SUPFAM" id="SSF116726">
    <property type="entry name" value="TrkA C-terminal domain-like"/>
    <property type="match status" value="2"/>
</dbReference>
<dbReference type="AlphaFoldDB" id="A0A1U7CRA7"/>
<sequence>MVAGLTYEMLVTLAVLAALLYGLMRDLPTDVMFISAVVLLASFGVINPEEAFGGFGNAGMLTVAAMFVVAAALRETGVMEFLGDRFLGHVETESKALLTMAVVLIPSAMVLNNTPKVALLVPVLIAWCRKRRISPSRLLMPLSFLSILGGTCSLIGTSTNLVVQGLLIKSGLRPMSMFEIAWVGLPCAVLGAVYLLTIGRRLLPDRKDLIEQLEESRREYLVEMLVQPGCRLVDKSIGAAGLRHLPGLFLIEIDRDGEVIGPVEPEMTIRANDRLVFTGIVGTIIDLEKIPGLVPAADARYEVSPVKQRGRMLCETVISPSSPLVGQTVREADFRALYDAAVVAVHRNGARLTNKVGDIELHAGDTLLLQVGADFARAYRNSPDFYLVSDVEDSRPVRYDRAWPAAIVFVAMISAFVSGKADIMLTAFLAAGAMLACRCISPADARKSIDWPVLLAIGASFGVGRALEVSGVAKLFAHQLVLLTQPLGPTATLAGIYFCTMVLNELISNNAAAALAFPFCLESARLMDVNERPFVMAVTLAASYAFASPIGYQTHMMVFGPGGYRFADFVRVGVPLNLLMMVAAVILIPMIWPF</sequence>
<dbReference type="Proteomes" id="UP000186309">
    <property type="component" value="Chromosome"/>
</dbReference>
<dbReference type="FunFam" id="3.30.70.1450:FF:000009">
    <property type="entry name" value="SLC13 family permease"/>
    <property type="match status" value="1"/>
</dbReference>
<gene>
    <name evidence="9" type="ORF">BSF38_02943</name>
</gene>
<feature type="transmembrane region" description="Helical" evidence="7">
    <location>
        <begin position="572"/>
        <end position="592"/>
    </location>
</feature>
<reference evidence="10" key="1">
    <citation type="submission" date="2016-12" db="EMBL/GenBank/DDBJ databases">
        <title>Comparative genomics of four Isosphaeraceae planctomycetes: a common pool of plasmids and glycoside hydrolase genes.</title>
        <authorList>
            <person name="Ivanova A."/>
        </authorList>
    </citation>
    <scope>NUCLEOTIDE SEQUENCE [LARGE SCALE GENOMIC DNA]</scope>
    <source>
        <strain evidence="10">PX4</strain>
    </source>
</reference>
<evidence type="ECO:0000313" key="10">
    <source>
        <dbReference type="Proteomes" id="UP000186309"/>
    </source>
</evidence>
<keyword evidence="10" id="KW-1185">Reference proteome</keyword>